<dbReference type="PANTHER" id="PTHR23113:SF368">
    <property type="entry name" value="CELL DIVISION CONTROL PROTEIN 25"/>
    <property type="match status" value="1"/>
</dbReference>
<dbReference type="SUPFAM" id="SSF48366">
    <property type="entry name" value="Ras GEF"/>
    <property type="match status" value="1"/>
</dbReference>
<feature type="domain" description="Ras-GEF" evidence="4">
    <location>
        <begin position="657"/>
        <end position="892"/>
    </location>
</feature>
<evidence type="ECO:0000259" key="5">
    <source>
        <dbReference type="PROSITE" id="PS50212"/>
    </source>
</evidence>
<keyword evidence="1 2" id="KW-0344">Guanine-nucleotide releasing factor</keyword>
<dbReference type="Pfam" id="PF00618">
    <property type="entry name" value="RasGEF_N"/>
    <property type="match status" value="1"/>
</dbReference>
<evidence type="ECO:0000256" key="3">
    <source>
        <dbReference type="SAM" id="Coils"/>
    </source>
</evidence>
<feature type="domain" description="N-terminal Ras-GEF" evidence="5">
    <location>
        <begin position="496"/>
        <end position="626"/>
    </location>
</feature>
<dbReference type="Pfam" id="PF01302">
    <property type="entry name" value="CAP_GLY"/>
    <property type="match status" value="1"/>
</dbReference>
<dbReference type="InterPro" id="IPR001895">
    <property type="entry name" value="RASGEF_cat_dom"/>
</dbReference>
<dbReference type="GO" id="GO:0005886">
    <property type="term" value="C:plasma membrane"/>
    <property type="evidence" value="ECO:0007669"/>
    <property type="project" value="TreeGrafter"/>
</dbReference>
<dbReference type="Pfam" id="PF00617">
    <property type="entry name" value="RasGEF"/>
    <property type="match status" value="1"/>
</dbReference>
<dbReference type="PANTHER" id="PTHR23113">
    <property type="entry name" value="GUANINE NUCLEOTIDE EXCHANGE FACTOR"/>
    <property type="match status" value="1"/>
</dbReference>
<proteinExistence type="predicted"/>
<dbReference type="SUPFAM" id="SSF74924">
    <property type="entry name" value="Cap-Gly domain"/>
    <property type="match status" value="1"/>
</dbReference>
<dbReference type="SMART" id="SM00229">
    <property type="entry name" value="RasGEFN"/>
    <property type="match status" value="1"/>
</dbReference>
<evidence type="ECO:0000313" key="7">
    <source>
        <dbReference type="EMBL" id="KAJ3438549.1"/>
    </source>
</evidence>
<dbReference type="InterPro" id="IPR008937">
    <property type="entry name" value="Ras-like_GEF"/>
</dbReference>
<dbReference type="Gene3D" id="2.30.30.190">
    <property type="entry name" value="CAP Gly-rich-like domain"/>
    <property type="match status" value="1"/>
</dbReference>
<gene>
    <name evidence="7" type="ORF">M0812_14556</name>
</gene>
<feature type="domain" description="CAP-Gly" evidence="6">
    <location>
        <begin position="22"/>
        <end position="64"/>
    </location>
</feature>
<dbReference type="Proteomes" id="UP001146793">
    <property type="component" value="Unassembled WGS sequence"/>
</dbReference>
<dbReference type="SMART" id="SM01052">
    <property type="entry name" value="CAP_GLY"/>
    <property type="match status" value="1"/>
</dbReference>
<dbReference type="EMBL" id="JANTQA010000032">
    <property type="protein sequence ID" value="KAJ3438549.1"/>
    <property type="molecule type" value="Genomic_DNA"/>
</dbReference>
<name>A0AAV7ZFK4_9EUKA</name>
<keyword evidence="3" id="KW-0175">Coiled coil</keyword>
<dbReference type="InterPro" id="IPR023578">
    <property type="entry name" value="Ras_GEF_dom_sf"/>
</dbReference>
<dbReference type="CDD" id="cd06224">
    <property type="entry name" value="REM"/>
    <property type="match status" value="1"/>
</dbReference>
<evidence type="ECO:0000259" key="6">
    <source>
        <dbReference type="PROSITE" id="PS50245"/>
    </source>
</evidence>
<dbReference type="AlphaFoldDB" id="A0AAV7ZFK4"/>
<accession>A0AAV7ZFK4</accession>
<dbReference type="InterPro" id="IPR036859">
    <property type="entry name" value="CAP-Gly_dom_sf"/>
</dbReference>
<dbReference type="InterPro" id="IPR036964">
    <property type="entry name" value="RASGEF_cat_dom_sf"/>
</dbReference>
<evidence type="ECO:0000259" key="4">
    <source>
        <dbReference type="PROSITE" id="PS50009"/>
    </source>
</evidence>
<evidence type="ECO:0000256" key="2">
    <source>
        <dbReference type="PROSITE-ProRule" id="PRU00168"/>
    </source>
</evidence>
<feature type="coiled-coil region" evidence="3">
    <location>
        <begin position="247"/>
        <end position="320"/>
    </location>
</feature>
<dbReference type="PROSITE" id="PS50009">
    <property type="entry name" value="RASGEF_CAT"/>
    <property type="match status" value="1"/>
</dbReference>
<dbReference type="Gene3D" id="1.10.840.10">
    <property type="entry name" value="Ras guanine-nucleotide exchange factors catalytic domain"/>
    <property type="match status" value="1"/>
</dbReference>
<dbReference type="GO" id="GO:0005085">
    <property type="term" value="F:guanyl-nucleotide exchange factor activity"/>
    <property type="evidence" value="ECO:0007669"/>
    <property type="project" value="UniProtKB-KW"/>
</dbReference>
<feature type="coiled-coil region" evidence="3">
    <location>
        <begin position="147"/>
        <end position="214"/>
    </location>
</feature>
<evidence type="ECO:0000256" key="1">
    <source>
        <dbReference type="ARBA" id="ARBA00022658"/>
    </source>
</evidence>
<dbReference type="Gene3D" id="1.20.870.10">
    <property type="entry name" value="Son of sevenless (SoS) protein Chain: S domain 1"/>
    <property type="match status" value="1"/>
</dbReference>
<dbReference type="InterPro" id="IPR000651">
    <property type="entry name" value="Ras-like_Gua-exchang_fac_N"/>
</dbReference>
<reference evidence="7" key="1">
    <citation type="submission" date="2022-08" db="EMBL/GenBank/DDBJ databases">
        <title>Novel sulphate-reducing endosymbionts in the free-living metamonad Anaeramoeba.</title>
        <authorList>
            <person name="Jerlstrom-Hultqvist J."/>
            <person name="Cepicka I."/>
            <person name="Gallot-Lavallee L."/>
            <person name="Salas-Leiva D."/>
            <person name="Curtis B.A."/>
            <person name="Zahonova K."/>
            <person name="Pipaliya S."/>
            <person name="Dacks J."/>
            <person name="Roger A.J."/>
        </authorList>
    </citation>
    <scope>NUCLEOTIDE SEQUENCE</scope>
    <source>
        <strain evidence="7">Busselton2</strain>
    </source>
</reference>
<sequence>MSLEIGQKVKIGKLSGKIKYIGKTQFSPGEWVGVELKHTNGRNDGTVDGVQYFECKPKRGIFLPFSYLTHLLSEKPNNPKTSTKLLVNDFYYPSQIEDDLLRNKLYCHSKSIQFFVEERETLTNQVKGLKMKFNSKIEDKEDPLFQSIELDEEIEKLERELSIINKTVKASQEEILNLETIADGLEKDKNTSRLSQLRKEVLQVNKENEETRNDLVKEVEKTRLLEKEKSSLEIDLKFAKSTGERQIQKLNLKIIKRENLINSMERQRKNLLKELGSPVSLFAENVKKYEEQINNLEDELEFASEQLQVIQERKEAIQIEESLAKSRRKEEWMAKLMKRNPKILEMRERTLPLSKKISYSRLVENEPNQVPDLLSQNFILKLIIQHYDLEGKKSIRDYLQKKFAINYNIEENKKLNSKESDLYSLVRLSLRNPEMLWSLNINGEEMEDEEEDEDLDDEIIDETDVSVWNEPKDNPNNIRFDEKKIKELGESAHRNILETIICANKNKLIERLTWDVSSDSEFIKVFLRTHPWFMSIDYVLVKIFQRWHVPDKKEGVEQEEWDRISKTIKLRIFSLLRTWVNGYFHEFPAKSLRRLENFALNDMSLDKLALGKKVVAVIERARDKIRQPEKQVFKEKPPKPKLPKSIFSPHLKLSDIDELEVARQLTLLQFKLYSKLRTSELLIRNDVETTNKHKVVNLTRLKEYFNRLVGYFATEILSPKKSKHRTKVMMRLIKIGEQLNSLKNYEALAAIITTFDLPPIKRLEQTIEEIPKNSLKTLSDLQSIVNKKNNYQNLSKIMKNIWEQNTDPSLPYFGMFLSKIDAINKSQPDEVDEMINFRKARLLSQVLDQVVKAKSIQYNLVEVEQIQLILGKLPEPPSEKKLEQLSLQASNEGKQIEIEIEEN</sequence>
<dbReference type="PROSITE" id="PS50245">
    <property type="entry name" value="CAP_GLY_2"/>
    <property type="match status" value="1"/>
</dbReference>
<dbReference type="SMART" id="SM00147">
    <property type="entry name" value="RasGEF"/>
    <property type="match status" value="1"/>
</dbReference>
<protein>
    <submittedName>
        <fullName evidence="7">Guanine nucleotide exchange factor</fullName>
    </submittedName>
</protein>
<evidence type="ECO:0000313" key="8">
    <source>
        <dbReference type="Proteomes" id="UP001146793"/>
    </source>
</evidence>
<dbReference type="PROSITE" id="PS50212">
    <property type="entry name" value="RASGEF_NTER"/>
    <property type="match status" value="1"/>
</dbReference>
<organism evidence="7 8">
    <name type="scientific">Anaeramoeba flamelloides</name>
    <dbReference type="NCBI Taxonomy" id="1746091"/>
    <lineage>
        <taxon>Eukaryota</taxon>
        <taxon>Metamonada</taxon>
        <taxon>Anaeramoebidae</taxon>
        <taxon>Anaeramoeba</taxon>
    </lineage>
</organism>
<comment type="caution">
    <text evidence="7">The sequence shown here is derived from an EMBL/GenBank/DDBJ whole genome shotgun (WGS) entry which is preliminary data.</text>
</comment>
<dbReference type="InterPro" id="IPR000938">
    <property type="entry name" value="CAP-Gly_domain"/>
</dbReference>
<dbReference type="GO" id="GO:0007265">
    <property type="term" value="P:Ras protein signal transduction"/>
    <property type="evidence" value="ECO:0007669"/>
    <property type="project" value="TreeGrafter"/>
</dbReference>